<dbReference type="STRING" id="249408.BOO71_0000742"/>
<evidence type="ECO:0000313" key="3">
    <source>
        <dbReference type="Proteomes" id="UP000186607"/>
    </source>
</evidence>
<evidence type="ECO:0000313" key="2">
    <source>
        <dbReference type="EMBL" id="OLV20106.1"/>
    </source>
</evidence>
<reference evidence="2 3" key="1">
    <citation type="submission" date="2017-01" db="EMBL/GenBank/DDBJ databases">
        <title>Genome Analysis of Deinococcus marmoris KOPRI26562.</title>
        <authorList>
            <person name="Kim J.H."/>
            <person name="Oh H.-M."/>
        </authorList>
    </citation>
    <scope>NUCLEOTIDE SEQUENCE [LARGE SCALE GENOMIC DNA]</scope>
    <source>
        <strain evidence="2 3">KOPRI26562</strain>
    </source>
</reference>
<dbReference type="Pfam" id="PF01609">
    <property type="entry name" value="DDE_Tnp_1"/>
    <property type="match status" value="1"/>
</dbReference>
<name>A0A1U7P4M2_9DEIO</name>
<dbReference type="InterPro" id="IPR002559">
    <property type="entry name" value="Transposase_11"/>
</dbReference>
<protein>
    <submittedName>
        <fullName evidence="2">Mobile element protein</fullName>
    </submittedName>
</protein>
<dbReference type="EMBL" id="MSTI01000008">
    <property type="protein sequence ID" value="OLV20106.1"/>
    <property type="molecule type" value="Genomic_DNA"/>
</dbReference>
<organism evidence="2 3">
    <name type="scientific">Deinococcus marmoris</name>
    <dbReference type="NCBI Taxonomy" id="249408"/>
    <lineage>
        <taxon>Bacteria</taxon>
        <taxon>Thermotogati</taxon>
        <taxon>Deinococcota</taxon>
        <taxon>Deinococci</taxon>
        <taxon>Deinococcales</taxon>
        <taxon>Deinococcaceae</taxon>
        <taxon>Deinococcus</taxon>
    </lineage>
</organism>
<sequence>MQVVATLSPQGERVIVASDLPLYDVLQVYRMRWGIECTFSGMKSRGLGLEDTHMTAPDRIGRLFLLLSLAYAWMVRIGAWRADALPIAVKAHGRRAMSLAQYGWDLPCDALRWQRPLFQTFLALLMTAFPSPSQPESESVRY</sequence>
<accession>A0A1U7P4M2</accession>
<feature type="domain" description="Transposase IS4-like" evidence="1">
    <location>
        <begin position="15"/>
        <end position="72"/>
    </location>
</feature>
<dbReference type="SUPFAM" id="SSF53098">
    <property type="entry name" value="Ribonuclease H-like"/>
    <property type="match status" value="1"/>
</dbReference>
<dbReference type="GO" id="GO:0006313">
    <property type="term" value="P:DNA transposition"/>
    <property type="evidence" value="ECO:0007669"/>
    <property type="project" value="InterPro"/>
</dbReference>
<evidence type="ECO:0000259" key="1">
    <source>
        <dbReference type="Pfam" id="PF01609"/>
    </source>
</evidence>
<dbReference type="Proteomes" id="UP000186607">
    <property type="component" value="Unassembled WGS sequence"/>
</dbReference>
<dbReference type="GO" id="GO:0003677">
    <property type="term" value="F:DNA binding"/>
    <property type="evidence" value="ECO:0007669"/>
    <property type="project" value="InterPro"/>
</dbReference>
<gene>
    <name evidence="2" type="ORF">BOO71_0000742</name>
</gene>
<dbReference type="AlphaFoldDB" id="A0A1U7P4M2"/>
<dbReference type="GO" id="GO:0004803">
    <property type="term" value="F:transposase activity"/>
    <property type="evidence" value="ECO:0007669"/>
    <property type="project" value="InterPro"/>
</dbReference>
<proteinExistence type="predicted"/>
<dbReference type="InterPro" id="IPR012337">
    <property type="entry name" value="RNaseH-like_sf"/>
</dbReference>
<keyword evidence="3" id="KW-1185">Reference proteome</keyword>
<comment type="caution">
    <text evidence="2">The sequence shown here is derived from an EMBL/GenBank/DDBJ whole genome shotgun (WGS) entry which is preliminary data.</text>
</comment>
<dbReference type="eggNOG" id="COG3385">
    <property type="taxonomic scope" value="Bacteria"/>
</dbReference>